<feature type="chain" id="PRO_5035478929" description="Peptidase S1 domain-containing protein" evidence="7">
    <location>
        <begin position="23"/>
        <end position="645"/>
    </location>
</feature>
<evidence type="ECO:0000256" key="1">
    <source>
        <dbReference type="ARBA" id="ARBA00022729"/>
    </source>
</evidence>
<evidence type="ECO:0000313" key="10">
    <source>
        <dbReference type="Proteomes" id="UP000838878"/>
    </source>
</evidence>
<dbReference type="PANTHER" id="PTHR24256">
    <property type="entry name" value="TRYPTASE-RELATED"/>
    <property type="match status" value="1"/>
</dbReference>
<reference evidence="9" key="1">
    <citation type="submission" date="2021-12" db="EMBL/GenBank/DDBJ databases">
        <authorList>
            <person name="Martin H S."/>
        </authorList>
    </citation>
    <scope>NUCLEOTIDE SEQUENCE</scope>
</reference>
<dbReference type="GO" id="GO:0004252">
    <property type="term" value="F:serine-type endopeptidase activity"/>
    <property type="evidence" value="ECO:0007669"/>
    <property type="project" value="InterPro"/>
</dbReference>
<dbReference type="InterPro" id="IPR043504">
    <property type="entry name" value="Peptidase_S1_PA_chymotrypsin"/>
</dbReference>
<proteinExistence type="inferred from homology"/>
<keyword evidence="1 7" id="KW-0732">Signal</keyword>
<protein>
    <recommendedName>
        <fullName evidence="8">Peptidase S1 domain-containing protein</fullName>
    </recommendedName>
</protein>
<keyword evidence="2" id="KW-1015">Disulfide bond</keyword>
<keyword evidence="5" id="KW-0720">Serine protease</keyword>
<keyword evidence="10" id="KW-1185">Reference proteome</keyword>
<dbReference type="EMBL" id="OV170223">
    <property type="protein sequence ID" value="CAH0723360.1"/>
    <property type="molecule type" value="Genomic_DNA"/>
</dbReference>
<keyword evidence="5" id="KW-0645">Protease</keyword>
<dbReference type="CDD" id="cd00190">
    <property type="entry name" value="Tryp_SPc"/>
    <property type="match status" value="1"/>
</dbReference>
<dbReference type="SUPFAM" id="SSF50494">
    <property type="entry name" value="Trypsin-like serine proteases"/>
    <property type="match status" value="1"/>
</dbReference>
<feature type="compositionally biased region" description="Polar residues" evidence="6">
    <location>
        <begin position="102"/>
        <end position="115"/>
    </location>
</feature>
<evidence type="ECO:0000256" key="3">
    <source>
        <dbReference type="ARBA" id="ARBA00023180"/>
    </source>
</evidence>
<evidence type="ECO:0000256" key="6">
    <source>
        <dbReference type="SAM" id="MobiDB-lite"/>
    </source>
</evidence>
<dbReference type="OrthoDB" id="10061449at2759"/>
<dbReference type="InterPro" id="IPR051487">
    <property type="entry name" value="Ser/Thr_Proteases_Immune/Dev"/>
</dbReference>
<dbReference type="Gene3D" id="2.40.10.10">
    <property type="entry name" value="Trypsin-like serine proteases"/>
    <property type="match status" value="1"/>
</dbReference>
<dbReference type="Pfam" id="PF00089">
    <property type="entry name" value="Trypsin"/>
    <property type="match status" value="1"/>
</dbReference>
<evidence type="ECO:0000313" key="9">
    <source>
        <dbReference type="EMBL" id="CAH0723360.1"/>
    </source>
</evidence>
<feature type="compositionally biased region" description="Polar residues" evidence="6">
    <location>
        <begin position="360"/>
        <end position="371"/>
    </location>
</feature>
<feature type="non-terminal residue" evidence="9">
    <location>
        <position position="645"/>
    </location>
</feature>
<dbReference type="AlphaFoldDB" id="A0A8J9YEA4"/>
<feature type="compositionally biased region" description="Polar residues" evidence="6">
    <location>
        <begin position="216"/>
        <end position="251"/>
    </location>
</feature>
<keyword evidence="5" id="KW-0378">Hydrolase</keyword>
<dbReference type="FunFam" id="2.40.10.10:FF:000028">
    <property type="entry name" value="Serine protease easter"/>
    <property type="match status" value="1"/>
</dbReference>
<dbReference type="InterPro" id="IPR009003">
    <property type="entry name" value="Peptidase_S1_PA"/>
</dbReference>
<feature type="signal peptide" evidence="7">
    <location>
        <begin position="1"/>
        <end position="22"/>
    </location>
</feature>
<dbReference type="InterPro" id="IPR033116">
    <property type="entry name" value="TRYPSIN_SER"/>
</dbReference>
<keyword evidence="3" id="KW-0325">Glycoprotein</keyword>
<evidence type="ECO:0000256" key="5">
    <source>
        <dbReference type="RuleBase" id="RU363034"/>
    </source>
</evidence>
<feature type="region of interest" description="Disordered" evidence="6">
    <location>
        <begin position="353"/>
        <end position="376"/>
    </location>
</feature>
<accession>A0A8J9YEA4</accession>
<dbReference type="PROSITE" id="PS00134">
    <property type="entry name" value="TRYPSIN_HIS"/>
    <property type="match status" value="1"/>
</dbReference>
<evidence type="ECO:0000256" key="4">
    <source>
        <dbReference type="ARBA" id="ARBA00024195"/>
    </source>
</evidence>
<dbReference type="InterPro" id="IPR001254">
    <property type="entry name" value="Trypsin_dom"/>
</dbReference>
<comment type="similarity">
    <text evidence="4">Belongs to the peptidase S1 family. CLIP subfamily.</text>
</comment>
<feature type="compositionally biased region" description="Low complexity" evidence="6">
    <location>
        <begin position="117"/>
        <end position="135"/>
    </location>
</feature>
<sequence>MVRFTHCTTFILIWINILFVNAVRKDICEKCVKIENCPMFAHMNKHQKQMWLEQVPCDVSQNGGGSSIYGFSSIAKGDYVCCPNSNVWGIKNGHGKGNNNNLPQESIRPNENNGAGNFENPNSQNLNLNPQPQENYGNQIKPIDQNYGNQLLRPGNQNIYNSVNPQPGDINQNIYNNQGGRPNAQIPYSQPPTNQINPGDYDNPQGQPDGQDVYGNPQTGLYNQGIYDQQNPDSRYPNNGINTAGNPNQGFQNNQYPTPQNPNQMGVLPGQIQNQNPYYQGPNAYPQQQQQNPYLNNGDGNSFNGVNAEQQCAVQSSLPPDPATGCCGKDMSDSDRITDLQSILNMYAAPPVQNRPRQKWPQQNYPNTSYYPQRGKRSVKNSTAEVVLDDRIAGGKETELDQFPWTVLLKVTFDYGNKQAAFNCGGSLISPKYVLTAGHCVFETGADILDIEITLAEYDKRTFPRDCKSVMGVGKKCIDNIVMHAEDVIRHPKYDDDRLHNDIALIRLHGYAPYTRFIRSICLPPIDIDNPNFSNLPLAVAGWGRNGPYVTDIKQSTVVHLVPHDECQKSYPHLTRSHLCAAGRTGEDTCKGDSGGPLMMLYRGSYYVIGVVSGKRADSPCGTSVPSLYTNVFQYVEWINSNIKN</sequence>
<dbReference type="GO" id="GO:0006508">
    <property type="term" value="P:proteolysis"/>
    <property type="evidence" value="ECO:0007669"/>
    <property type="project" value="UniProtKB-KW"/>
</dbReference>
<evidence type="ECO:0000259" key="8">
    <source>
        <dbReference type="PROSITE" id="PS50240"/>
    </source>
</evidence>
<feature type="compositionally biased region" description="Polar residues" evidence="6">
    <location>
        <begin position="155"/>
        <end position="197"/>
    </location>
</feature>
<dbReference type="InterPro" id="IPR018114">
    <property type="entry name" value="TRYPSIN_HIS"/>
</dbReference>
<dbReference type="Proteomes" id="UP000838878">
    <property type="component" value="Chromosome 3"/>
</dbReference>
<dbReference type="PRINTS" id="PR00722">
    <property type="entry name" value="CHYMOTRYPSIN"/>
</dbReference>
<feature type="domain" description="Peptidase S1" evidence="8">
    <location>
        <begin position="392"/>
        <end position="644"/>
    </location>
</feature>
<dbReference type="InterPro" id="IPR001314">
    <property type="entry name" value="Peptidase_S1A"/>
</dbReference>
<dbReference type="PROSITE" id="PS50240">
    <property type="entry name" value="TRYPSIN_DOM"/>
    <property type="match status" value="1"/>
</dbReference>
<name>A0A8J9YEA4_9NEOP</name>
<feature type="region of interest" description="Disordered" evidence="6">
    <location>
        <begin position="94"/>
        <end position="260"/>
    </location>
</feature>
<evidence type="ECO:0000256" key="7">
    <source>
        <dbReference type="SAM" id="SignalP"/>
    </source>
</evidence>
<dbReference type="PROSITE" id="PS00135">
    <property type="entry name" value="TRYPSIN_SER"/>
    <property type="match status" value="1"/>
</dbReference>
<organism evidence="9 10">
    <name type="scientific">Brenthis ino</name>
    <name type="common">lesser marbled fritillary</name>
    <dbReference type="NCBI Taxonomy" id="405034"/>
    <lineage>
        <taxon>Eukaryota</taxon>
        <taxon>Metazoa</taxon>
        <taxon>Ecdysozoa</taxon>
        <taxon>Arthropoda</taxon>
        <taxon>Hexapoda</taxon>
        <taxon>Insecta</taxon>
        <taxon>Pterygota</taxon>
        <taxon>Neoptera</taxon>
        <taxon>Endopterygota</taxon>
        <taxon>Lepidoptera</taxon>
        <taxon>Glossata</taxon>
        <taxon>Ditrysia</taxon>
        <taxon>Papilionoidea</taxon>
        <taxon>Nymphalidae</taxon>
        <taxon>Heliconiinae</taxon>
        <taxon>Argynnini</taxon>
        <taxon>Brenthis</taxon>
    </lineage>
</organism>
<evidence type="ECO:0000256" key="2">
    <source>
        <dbReference type="ARBA" id="ARBA00023157"/>
    </source>
</evidence>
<dbReference type="SMART" id="SM00020">
    <property type="entry name" value="Tryp_SPc"/>
    <property type="match status" value="1"/>
</dbReference>
<gene>
    <name evidence="9" type="ORF">BINO364_LOCUS9199</name>
</gene>